<dbReference type="GO" id="GO:0031514">
    <property type="term" value="C:motile cilium"/>
    <property type="evidence" value="ECO:0007669"/>
    <property type="project" value="UniProtKB-SubCell"/>
</dbReference>
<evidence type="ECO:0000256" key="3">
    <source>
        <dbReference type="ARBA" id="ARBA00023069"/>
    </source>
</evidence>
<reference evidence="6 7" key="1">
    <citation type="journal article" name="Sci. Rep.">
        <title>Genome-scale phylogenetic analyses confirm Olpidium as the closest living zoosporic fungus to the non-flagellated, terrestrial fungi.</title>
        <authorList>
            <person name="Chang Y."/>
            <person name="Rochon D."/>
            <person name="Sekimoto S."/>
            <person name="Wang Y."/>
            <person name="Chovatia M."/>
            <person name="Sandor L."/>
            <person name="Salamov A."/>
            <person name="Grigoriev I.V."/>
            <person name="Stajich J.E."/>
            <person name="Spatafora J.W."/>
        </authorList>
    </citation>
    <scope>NUCLEOTIDE SEQUENCE [LARGE SCALE GENOMIC DNA]</scope>
    <source>
        <strain evidence="6">S191</strain>
    </source>
</reference>
<dbReference type="PANTHER" id="PTHR15504:SF0">
    <property type="entry name" value="CILIA- AND FLAGELLA-ASSOCIATED PROTEIN 45"/>
    <property type="match status" value="1"/>
</dbReference>
<evidence type="ECO:0000256" key="2">
    <source>
        <dbReference type="ARBA" id="ARBA00022846"/>
    </source>
</evidence>
<feature type="non-terminal residue" evidence="6">
    <location>
        <position position="1"/>
    </location>
</feature>
<organism evidence="6 7">
    <name type="scientific">Olpidium bornovanus</name>
    <dbReference type="NCBI Taxonomy" id="278681"/>
    <lineage>
        <taxon>Eukaryota</taxon>
        <taxon>Fungi</taxon>
        <taxon>Fungi incertae sedis</taxon>
        <taxon>Olpidiomycota</taxon>
        <taxon>Olpidiomycotina</taxon>
        <taxon>Olpidiomycetes</taxon>
        <taxon>Olpidiales</taxon>
        <taxon>Olpidiaceae</taxon>
        <taxon>Olpidium</taxon>
    </lineage>
</organism>
<dbReference type="Proteomes" id="UP000673691">
    <property type="component" value="Unassembled WGS sequence"/>
</dbReference>
<keyword evidence="7" id="KW-1185">Reference proteome</keyword>
<evidence type="ECO:0000256" key="5">
    <source>
        <dbReference type="SAM" id="MobiDB-lite"/>
    </source>
</evidence>
<comment type="subcellular location">
    <subcellularLocation>
        <location evidence="1">Cell projection</location>
        <location evidence="1">Cilium</location>
        <location evidence="1">Flagellum</location>
    </subcellularLocation>
</comment>
<comment type="caution">
    <text evidence="6">The sequence shown here is derived from an EMBL/GenBank/DDBJ whole genome shotgun (WGS) entry which is preliminary data.</text>
</comment>
<keyword evidence="4" id="KW-0966">Cell projection</keyword>
<feature type="region of interest" description="Disordered" evidence="5">
    <location>
        <begin position="1"/>
        <end position="80"/>
    </location>
</feature>
<keyword evidence="3" id="KW-0969">Cilium</keyword>
<dbReference type="PANTHER" id="PTHR15504">
    <property type="entry name" value="NASOPHARYNGEAL EPITHELIUM SPECIFIC PROTEIN 1"/>
    <property type="match status" value="1"/>
</dbReference>
<evidence type="ECO:0000256" key="4">
    <source>
        <dbReference type="ARBA" id="ARBA00023273"/>
    </source>
</evidence>
<protein>
    <submittedName>
        <fullName evidence="6">Uncharacterized protein</fullName>
    </submittedName>
</protein>
<evidence type="ECO:0000313" key="7">
    <source>
        <dbReference type="Proteomes" id="UP000673691"/>
    </source>
</evidence>
<name>A0A8H8DLG0_9FUNG</name>
<dbReference type="InterPro" id="IPR033253">
    <property type="entry name" value="CFAP45"/>
</dbReference>
<feature type="non-terminal residue" evidence="6">
    <location>
        <position position="245"/>
    </location>
</feature>
<evidence type="ECO:0000256" key="1">
    <source>
        <dbReference type="ARBA" id="ARBA00004230"/>
    </source>
</evidence>
<dbReference type="OrthoDB" id="1902038at2759"/>
<evidence type="ECO:0000313" key="6">
    <source>
        <dbReference type="EMBL" id="KAG5462668.1"/>
    </source>
</evidence>
<dbReference type="EMBL" id="JAEFCI010001802">
    <property type="protein sequence ID" value="KAG5462668.1"/>
    <property type="molecule type" value="Genomic_DNA"/>
</dbReference>
<feature type="compositionally biased region" description="Basic residues" evidence="5">
    <location>
        <begin position="1"/>
        <end position="16"/>
    </location>
</feature>
<accession>A0A8H8DLG0</accession>
<dbReference type="AlphaFoldDB" id="A0A8H8DLG0"/>
<keyword evidence="2" id="KW-0282">Flagellum</keyword>
<sequence length="245" mass="26816">RNQKKKKKKKKKKKFPRGFPPEGPLPARNGTGASSSPRTCASDGSEGIDRRRRGREAGNGMLPAEPQAQLGNTKDRKESLKRARETLGYAFSLPLGHHHLSPSPPVDHADEVSRLAATDAASENVISVVTRDNIRTLKAHTGSAANAAKSAAVLINPKDLERVRNAAKVLTPDDIQAQAVQLARERAAAAEQSRARKLKMEELELKRTANAKLSEAEIEAKNQNNCLLAKAMMQIEEEEDEIKHM</sequence>
<proteinExistence type="predicted"/>
<gene>
    <name evidence="6" type="ORF">BJ554DRAFT_4150</name>
</gene>